<dbReference type="CDD" id="cd00603">
    <property type="entry name" value="IPT_PCSR"/>
    <property type="match status" value="10"/>
</dbReference>
<dbReference type="PANTHER" id="PTHR46769:SF2">
    <property type="entry name" value="FIBROCYSTIN-L ISOFORM 2 PRECURSOR-RELATED"/>
    <property type="match status" value="1"/>
</dbReference>
<dbReference type="InterPro" id="IPR055401">
    <property type="entry name" value="CEMIP_beta-hel_dom"/>
</dbReference>
<dbReference type="SUPFAM" id="SSF81296">
    <property type="entry name" value="E set domains"/>
    <property type="match status" value="10"/>
</dbReference>
<sequence>MRNTFLVALGLWLALGSYVHAQLKTADKQALLDLHNARRGSVGGANILQSVWDPELAATAQSYAEGCHAAPNPSVTTEARVRRGENLGYSQHQASLLANAEMSMGAWLNDPQSPSYIQTVWWNVTAIGCGAFQCPRLSVAGGGRADNASFLVCYYLTVYIAGMPPFTPGDMCTRCPEGYSICDTNGLCATSTSPPAVPDDTTPPPTITRRVTGRAPGAGSIGGGSRVSFFGTGFSGDQHTGANELYLISGDTVVPCDVQTYYSTASQIVCDTRTTPSGGEMFWRLIVRVRDGEGAEFEEVDTSCRNCRFEQRNGWTPFVEALSPYAGEPSSLLTISGRIFTVAFDDTPEDPPFDVITRVTVGNRLCNHVDENGELYGAEMTGNIRGTITCLTNTTNIIDSMNVSLTLDYRGGSFIRLSEYIIGIDNKLRPYSYQTHAEILNLEPEMGSVEGGTTITVSTSIDLSGYRPEEVQVYVGGQECEDVSLTGGGSIQCTTPSQPPALPSYPGGRGLLREVWPLTSWDLDYYLDQPLSLQNAPQEKAYRDFHDPRQFGERFNFAQRYSGFFVPPVTSLYTFAIVSDDLSRLYVSPTANADDMELIAYADQHTSSQWNRFESQTSEPMMLEQGKYYYMEAYSNQGPGFWSLGISAKIHSIPYTSYPYLGDREIQRIMTTSNILQETHVMYLTVDPVVYDIDILYTNGEGVDCEVSMTVGESSFPLSPDTMTSDLQEMLEAILISEVGGVRVEKEVGLTEDNNTRVSLRLIFLTNQIEYLLPIDVSSDPNNCSNTAVAVTPPDATPTFQLGFPDSTRRTNPLPVAVTTAAELQTELETLLSYECTRNAPPNVLVTMGYEEESEGTGGVVRSTAYCGRQSLQTPSTIWEGTRYQTNVYTHVCFAYLGTLPALWARVHYYAGNERIGTDITFDLRSCSEWPMSFDGAWHHLCINLQSCLSGQFEDGQMFQVDKIWFSGGGFWIDEFTISSGGVEVGQTAVPITPGGVQISALTVTGGEATPTLLEEEPGESGPIPRLVVSTFQIAYTVVNCGAGMTLIQGDQSDSKNVVTEQLQAGTTGITGTFDLSFNGREISGLPADIPADRLDELLEINFPDEGGFSVVAGGGCEGRWWDVAWDTREADIPSMTTDGTNLVGSDPMVSVVTIVDGGMWLRPLRGDMLRLLEVDPQVEVIINSIPSSCRSKNCSFNYTTEATPFVESLAPLSGQQGTSVTIYGSGFQGDEEDVRVWLGEAECDVTSVSESNITCTAQANSAGQVTVTVHIPGKGYAAVNESACFTYSLSLSGIQPSSGGTEGGTRVTISGYGFLSVTPVDASFIGSPLDSTPWLAAGFGWPQLPPLPALCPTITHQIPNVQPSQYLPLQRILLENHAPDGEADVSKRAELQSMISSLYLDLPISVFIGSAPCVISSASIDQLICTTTSHYDGTVNITVNVLGEVAVLEYAYNYDENLTPTITSISPVSGPVYGDTPLIITGVALADTTSVMIGGAPCEIRSRNATTVECTTTRHPPSSLPVLVTTDQGVARVAMEGSGEDLVPRENPFFFTYELEVNSVEPLTGSLNGGQQLTINGQGFSPSRALTSVLIGGRHAYIVSATETEVTFLAPPPFTTHTVTFINGGFTIDGHQFAWSTLNTVVQRGDTVTWEWDIDFQGIQANVFQTPEADSSMRLEGGSRWRRLSHREQDIAVLVDGYEAPYVPLDDGSGDSGSGDDGMVMSDSGEDRLQRRVAIGCEDEPLSEDSGLFYTYTPCSTPTVTAVTPLSGNTLTTFTLVGSLLLPSDPSDTVTVTFGSYDCIVMSTTNSSIECQLDLMQMPPSFSSLPLYLNVPGLGVATTDIPQTTINLSPLITSLSPANSSTEGGSHLFISGHGFPSEELTVTAGGQTCSIVEQSYSVVQCVMPGSSPGSFQVEMSLSTATESPFECVAENNCMVAYSLDHTPRVETATPTNLVGPGDITLEIGGTLFSEVAQDNSVLVGEQPCSVTSANFSLIQCTIPALPSGNYALSLTVCPSSPHINSYCPGSAIIMASTLTSPAEITDVTPIQGSVAGGTTLTISGLGFSTDSSGVSVSIGGQVCTVTSSSYNEIMCTTSANTAGTYDVMVTSHGNEYPVTRNYTYSMEMTPMVMSIDPTNGQHGTMVNITGANLGGSTSVDIGGSQCTVDNEESTDTTIMCMLGLNLAGEHNINVNVDGVGMAMVAEDVTFNYDLVLTTFSPTSGSLAGMSSIVVGGMGFNPTDVSATVCGEECSLSTSPGSLSAFECVLPPMTSSVDGTVDCPVMVQSLGIMAMFNDTYTYEEDLTPRVDSINRTRGGSQGGSRILIEGQGFDGGDVSVTIADVECDVISSTATEIVCDTGASGRTVRAEVMVFVTGKGFAQSENISFWYVDLWSSSFTWGGQDLPREGDFVVVPRGQTLVLDTVTPVLSYLLLQGGELVFDEEAVDNQVGLHTHGMLITSGGKLEVGTEDKPFEARTEIVLYGDVLSTEIPVYGAKTLALRQGSIDIHGKPLTKTWTRLSETAMAGTSILRLQEAVDWAPGGKIVIASTSFSQRENEEHTIVEVSNGGLTLELESPLEYEHISVRQTIAGREIDTSAEVGYLTRNIVVRGSVNEEFVSEVSACPEEFRTGQFQLQTCFLGRFGPETISDQFGSQIMIHAPEQNKGDVFGRFSYIEVTHAGQAFRLGRYPIHFHLNGDVTGSYVRGCSIHHTFNRAVTIHAVDNLLVENNVAYNILGHAYFLEDGIEENNIIQDNLGIFVRAASSLLNVDITPAVYWIVNPNNIVRRNAAAGGTHFGFWYRLPVNPTGPSFTSAVRPREIALGEFTDNSAHSFGWYGLWVFPAYNPPVPAMFQNFLSWRNERGIEFSIDSRSMGPLQVLNSTLLDNELAGFETTQIESEWGDSLVKDTVIAGHSNISDADESFCTVAGIKTPRSPYLIVESVTFVNFDREGCTAIAACSHCKNLQGGFETRYKDIRFVNSPRVTTWQWMHEHYHRDLDGTLTGTDVHSILVPTSEILPPVCVAHESSSFGAPGSICPGSLDFTRFALYNPTPSNSLKFNTLDLTNTYGTTTVEYEDKRLLVKDGHMALLPVNQSYALDWNVGPIFTNTSYQLLVTQLDEEDYIFLQQEYPEPLDFITINNKIENVSESFLNNPSQAETGDWFSDDNNTINFIITGDQDGRTDFNFQTYTCFYEDCIPPPPPTLPPPIPPGRPEMTQSWSDPTIWPEGQLPQEMQDVFINCSWYVLLDVEIPRLGTLTVCGALEILDGMDHTIAADIILITGGRLVAGYPDTPFTSKVTFLLHGDRSSPEVSFDIGPIVGSKAIGAFGELILTSRPRLPTWTTLAATVEARGMQIVLSEPVEWEEGDEIVITSTSFEGAESETAVISDVSNSRTTLMLSSPLEFQHVHVTETVGSHTYTLAAEVGLLTRDIVITNGDKDVSDEETFGCRVLAGTIQIDGQIISGSVQMEGVELRRCGQLGYTEEYDPRFSLAVLNIQGRGSYARGCSINDGYNTGIGVFGSDGFQLTHNVIHDTVGSSVRADGSHLVITDNLASLSHFLATYRDDPMAQPANTLWTANFDLASTRTNLTLRRNVAAGGNKAGFHVNGDDCTAEGDELQVADNIAHSTLHGIHLGYSDGHPSGCTHIARFTAHSCHHYGIYSFSPAELRVSEARLINNNAGIFAAVIGPPSLSHQLGNKEVVIEDSLLVSATPDLDCIRDSVDPKTSLHPQAFTGLRLRSPSNGHVGIIIPVFTSGPGHRTLSGWSSISAYPAISGKTTIRRITFANFGSRCPEETDTLLMTHPRSEDCNHPTHLQDISHHMNGEALKYFNHQPILNSINPSDCVDLDCDGLKHVLVRDEDGTFLEAGGPRSLISMAELSWGDNGPRGLGNFRIPTVMLATPGGGMEDANALFPEQGIARGTAAPGNESQCFWDPNWNSYVCENIEHLMIVIESLDDDTEVRRLSPVGLAANGFIDILNGPMDNGWCGGYTCQERISTFFGIVASGLSYTMALTSTNPQRMALHLLNAEEDQSILIAIFYTNPQRLDVYSDGQYVVPNNAMMLENGNLEYQTGTVEDFVPTLDQPHGANYYDRDRKQLHILLRGDRPYEIRTTPVIQVGLSLEVSVDDFFNEDRLVQNLAFLLGIDSSQIRVVSVVRETISKRRRRQDNGAGQMDRVDVEFEIGNPPATSTTMETTNTTSPDNETMSTNETSTEAPPMDSTLSFEQLEDLTETVVDVIQTGQLTSDLNATVVNAVVMEPEPEMMDPTNGMRATPSTGGPQPGENGTELLETFSNMQFRMELEEQNQTQPVVFTIPTQLVIERSFRATATEGLPLTQPPIIVMFDNLDNIIENLGLEEAWRVRANVDSGPPRAFLANDTAELISGRAEFSDLAFSYPGTYQVSFEVVFPESAEFSVVVEEEITVLPRDLELVVVSQPGPGNTSHTLYPSPAVELWEGGAVLSEHDWRNSTWLVRATLRQGGRSLQSWEEELSSGYAKFTEVASSNPGEFTLVFEVFTDPLSSHVPVTATSQSFYITRHPLTRLMITYDDQDYDTVIGENNQFLDDFITTFSYNFRKAFPSDTVEIYNITVTRGSILVSVFLTSRSASNLLNYVGTVTSSNDTFTFMFRASMEKYVQHNMGAAGFDGSEEERYLTFETEKRLEATTSTISFQSFEMKEKEKNGTTISKHEPVVTSKIISVPGGSVFVNPTTTDKDNEEVERYVTVATNGKPPATGSMEGGIGGLEKEVEAILTKSGSLVEAESHIQ</sequence>
<feature type="domain" description="G8" evidence="14">
    <location>
        <begin position="2395"/>
        <end position="2519"/>
    </location>
</feature>
<evidence type="ECO:0000259" key="15">
    <source>
        <dbReference type="PROSITE" id="PS51820"/>
    </source>
</evidence>
<proteinExistence type="predicted"/>
<dbReference type="InterPro" id="IPR019316">
    <property type="entry name" value="G8_domain"/>
</dbReference>
<feature type="domain" description="PA14" evidence="15">
    <location>
        <begin position="506"/>
        <end position="662"/>
    </location>
</feature>
<dbReference type="SMART" id="SM00198">
    <property type="entry name" value="SCP"/>
    <property type="match status" value="1"/>
</dbReference>
<keyword evidence="17" id="KW-1185">Reference proteome</keyword>
<evidence type="ECO:0000256" key="10">
    <source>
        <dbReference type="ARBA" id="ARBA00023180"/>
    </source>
</evidence>
<evidence type="ECO:0000256" key="4">
    <source>
        <dbReference type="ARBA" id="ARBA00022475"/>
    </source>
</evidence>
<evidence type="ECO:0000256" key="13">
    <source>
        <dbReference type="SAM" id="SignalP"/>
    </source>
</evidence>
<name>A0AA35QT45_GEOBA</name>
<evidence type="ECO:0000256" key="8">
    <source>
        <dbReference type="ARBA" id="ARBA00022989"/>
    </source>
</evidence>
<dbReference type="Gene3D" id="2.60.120.1560">
    <property type="match status" value="1"/>
</dbReference>
<keyword evidence="6 13" id="KW-0732">Signal</keyword>
<dbReference type="Pfam" id="PF01833">
    <property type="entry name" value="TIG"/>
    <property type="match status" value="12"/>
</dbReference>
<dbReference type="GO" id="GO:0042995">
    <property type="term" value="C:cell projection"/>
    <property type="evidence" value="ECO:0007669"/>
    <property type="project" value="UniProtKB-SubCell"/>
</dbReference>
<dbReference type="InterPro" id="IPR002909">
    <property type="entry name" value="IPT_dom"/>
</dbReference>
<reference evidence="16" key="1">
    <citation type="submission" date="2023-03" db="EMBL/GenBank/DDBJ databases">
        <authorList>
            <person name="Steffen K."/>
            <person name="Cardenas P."/>
        </authorList>
    </citation>
    <scope>NUCLEOTIDE SEQUENCE</scope>
</reference>
<dbReference type="InterPro" id="IPR037524">
    <property type="entry name" value="PA14/GLEYA"/>
</dbReference>
<evidence type="ECO:0000256" key="3">
    <source>
        <dbReference type="ARBA" id="ARBA00004316"/>
    </source>
</evidence>
<gene>
    <name evidence="16" type="ORF">GBAR_LOCUS606</name>
</gene>
<organism evidence="16 17">
    <name type="scientific">Geodia barretti</name>
    <name type="common">Barrett's horny sponge</name>
    <dbReference type="NCBI Taxonomy" id="519541"/>
    <lineage>
        <taxon>Eukaryota</taxon>
        <taxon>Metazoa</taxon>
        <taxon>Porifera</taxon>
        <taxon>Demospongiae</taxon>
        <taxon>Heteroscleromorpha</taxon>
        <taxon>Tetractinellida</taxon>
        <taxon>Astrophorina</taxon>
        <taxon>Geodiidae</taxon>
        <taxon>Geodia</taxon>
    </lineage>
</organism>
<dbReference type="InterPro" id="IPR012334">
    <property type="entry name" value="Pectin_lyas_fold"/>
</dbReference>
<evidence type="ECO:0000313" key="17">
    <source>
        <dbReference type="Proteomes" id="UP001174909"/>
    </source>
</evidence>
<dbReference type="Pfam" id="PF07691">
    <property type="entry name" value="PA14"/>
    <property type="match status" value="1"/>
</dbReference>
<keyword evidence="7" id="KW-0677">Repeat</keyword>
<dbReference type="Pfam" id="PF00188">
    <property type="entry name" value="CAP"/>
    <property type="match status" value="1"/>
</dbReference>
<dbReference type="EMBL" id="CASHTH010000098">
    <property type="protein sequence ID" value="CAI7990980.1"/>
    <property type="molecule type" value="Genomic_DNA"/>
</dbReference>
<dbReference type="SUPFAM" id="SSF55797">
    <property type="entry name" value="PR-1-like"/>
    <property type="match status" value="1"/>
</dbReference>
<feature type="domain" description="G8" evidence="14">
    <location>
        <begin position="3219"/>
        <end position="3342"/>
    </location>
</feature>
<dbReference type="Gene3D" id="2.60.40.10">
    <property type="entry name" value="Immunoglobulins"/>
    <property type="match status" value="12"/>
</dbReference>
<feature type="region of interest" description="Disordered" evidence="12">
    <location>
        <begin position="4179"/>
        <end position="4213"/>
    </location>
</feature>
<feature type="chain" id="PRO_5041378863" evidence="13">
    <location>
        <begin position="22"/>
        <end position="4759"/>
    </location>
</feature>
<evidence type="ECO:0000256" key="2">
    <source>
        <dbReference type="ARBA" id="ARBA00004236"/>
    </source>
</evidence>
<dbReference type="SMART" id="SM01225">
    <property type="entry name" value="G8"/>
    <property type="match status" value="2"/>
</dbReference>
<dbReference type="SUPFAM" id="SSF51126">
    <property type="entry name" value="Pectin lyase-like"/>
    <property type="match status" value="2"/>
</dbReference>
<feature type="signal peptide" evidence="13">
    <location>
        <begin position="1"/>
        <end position="21"/>
    </location>
</feature>
<evidence type="ECO:0000259" key="14">
    <source>
        <dbReference type="PROSITE" id="PS51484"/>
    </source>
</evidence>
<evidence type="ECO:0000256" key="9">
    <source>
        <dbReference type="ARBA" id="ARBA00023136"/>
    </source>
</evidence>
<dbReference type="PROSITE" id="PS51820">
    <property type="entry name" value="PA14"/>
    <property type="match status" value="1"/>
</dbReference>
<dbReference type="SMART" id="SM00710">
    <property type="entry name" value="PbH1"/>
    <property type="match status" value="9"/>
</dbReference>
<evidence type="ECO:0000256" key="5">
    <source>
        <dbReference type="ARBA" id="ARBA00022692"/>
    </source>
</evidence>
<evidence type="ECO:0000256" key="1">
    <source>
        <dbReference type="ARBA" id="ARBA00004167"/>
    </source>
</evidence>
<accession>A0AA35QT45</accession>
<dbReference type="InterPro" id="IPR052387">
    <property type="entry name" value="Fibrocystin"/>
</dbReference>
<dbReference type="PANTHER" id="PTHR46769">
    <property type="entry name" value="POLYCYSTIC KIDNEY AND HEPATIC DISEASE 1 (AUTOSOMAL RECESSIVE)-LIKE 1"/>
    <property type="match status" value="1"/>
</dbReference>
<evidence type="ECO:0000256" key="6">
    <source>
        <dbReference type="ARBA" id="ARBA00022729"/>
    </source>
</evidence>
<dbReference type="InterPro" id="IPR013783">
    <property type="entry name" value="Ig-like_fold"/>
</dbReference>
<keyword evidence="8" id="KW-1133">Transmembrane helix</keyword>
<keyword evidence="4" id="KW-1003">Cell membrane</keyword>
<dbReference type="Gene3D" id="3.40.33.10">
    <property type="entry name" value="CAP"/>
    <property type="match status" value="1"/>
</dbReference>
<evidence type="ECO:0000256" key="12">
    <source>
        <dbReference type="SAM" id="MobiDB-lite"/>
    </source>
</evidence>
<dbReference type="SMART" id="SM00429">
    <property type="entry name" value="IPT"/>
    <property type="match status" value="10"/>
</dbReference>
<dbReference type="GO" id="GO:0005886">
    <property type="term" value="C:plasma membrane"/>
    <property type="evidence" value="ECO:0007669"/>
    <property type="project" value="UniProtKB-SubCell"/>
</dbReference>
<keyword evidence="11" id="KW-0966">Cell projection</keyword>
<dbReference type="CDD" id="cd00102">
    <property type="entry name" value="IPT"/>
    <property type="match status" value="1"/>
</dbReference>
<keyword evidence="10" id="KW-0325">Glycoprotein</keyword>
<protein>
    <submittedName>
        <fullName evidence="16">Fibrocystin-L</fullName>
    </submittedName>
</protein>
<evidence type="ECO:0000256" key="11">
    <source>
        <dbReference type="ARBA" id="ARBA00023273"/>
    </source>
</evidence>
<dbReference type="InterPro" id="IPR011050">
    <property type="entry name" value="Pectin_lyase_fold/virulence"/>
</dbReference>
<evidence type="ECO:0000256" key="7">
    <source>
        <dbReference type="ARBA" id="ARBA00022737"/>
    </source>
</evidence>
<dbReference type="PROSITE" id="PS51484">
    <property type="entry name" value="G8"/>
    <property type="match status" value="2"/>
</dbReference>
<comment type="subcellular location">
    <subcellularLocation>
        <location evidence="2">Cell membrane</location>
    </subcellularLocation>
    <subcellularLocation>
        <location evidence="3">Cell projection</location>
    </subcellularLocation>
    <subcellularLocation>
        <location evidence="1">Membrane</location>
        <topology evidence="1">Single-pass membrane protein</topology>
    </subcellularLocation>
</comment>
<dbReference type="Pfam" id="PF10162">
    <property type="entry name" value="G8"/>
    <property type="match status" value="2"/>
</dbReference>
<dbReference type="Gene3D" id="2.160.20.10">
    <property type="entry name" value="Single-stranded right-handed beta-helix, Pectin lyase-like"/>
    <property type="match status" value="2"/>
</dbReference>
<feature type="compositionally biased region" description="Low complexity" evidence="12">
    <location>
        <begin position="4184"/>
        <end position="4209"/>
    </location>
</feature>
<dbReference type="InterPro" id="IPR014756">
    <property type="entry name" value="Ig_E-set"/>
</dbReference>
<dbReference type="Proteomes" id="UP001174909">
    <property type="component" value="Unassembled WGS sequence"/>
</dbReference>
<keyword evidence="5" id="KW-0812">Transmembrane</keyword>
<evidence type="ECO:0000313" key="16">
    <source>
        <dbReference type="EMBL" id="CAI7990980.1"/>
    </source>
</evidence>
<comment type="caution">
    <text evidence="16">The sequence shown here is derived from an EMBL/GenBank/DDBJ whole genome shotgun (WGS) entry which is preliminary data.</text>
</comment>
<dbReference type="InterPro" id="IPR006626">
    <property type="entry name" value="PbH1"/>
</dbReference>
<dbReference type="InterPro" id="IPR035940">
    <property type="entry name" value="CAP_sf"/>
</dbReference>
<dbReference type="SUPFAM" id="SSF56988">
    <property type="entry name" value="Anthrax protective antigen"/>
    <property type="match status" value="1"/>
</dbReference>
<dbReference type="InterPro" id="IPR011658">
    <property type="entry name" value="PA14_dom"/>
</dbReference>
<dbReference type="Pfam" id="PF24606">
    <property type="entry name" value="CEMIP_beta-hel"/>
    <property type="match status" value="2"/>
</dbReference>
<keyword evidence="9" id="KW-0472">Membrane</keyword>
<dbReference type="InterPro" id="IPR014044">
    <property type="entry name" value="CAP_dom"/>
</dbReference>